<keyword evidence="2 4" id="KW-0479">Metal-binding</keyword>
<dbReference type="EMBL" id="CP001661">
    <property type="protein sequence ID" value="ACT19090.1"/>
    <property type="molecule type" value="Genomic_DNA"/>
</dbReference>
<proteinExistence type="predicted"/>
<evidence type="ECO:0000259" key="6">
    <source>
        <dbReference type="PROSITE" id="PS51007"/>
    </source>
</evidence>
<keyword evidence="5" id="KW-0732">Signal</keyword>
<feature type="chain" id="PRO_5002963433" description="Cytochrome c domain-containing protein" evidence="5">
    <location>
        <begin position="21"/>
        <end position="118"/>
    </location>
</feature>
<dbReference type="Gene3D" id="1.10.760.10">
    <property type="entry name" value="Cytochrome c-like domain"/>
    <property type="match status" value="1"/>
</dbReference>
<dbReference type="eggNOG" id="COG2010">
    <property type="taxonomic scope" value="Bacteria"/>
</dbReference>
<dbReference type="HOGENOM" id="CLU_143475_0_0_7"/>
<sequence>MRCIVMVAVLSLALCAGCSARRGEPISQPLKIENAKMARGERAFMTYCNKCHPGGEKGLGFALNNKPLPGFMIKAQVRAGAGAMPAFSKELITGEQLDEIVEYATLLRNSPPPPRENR</sequence>
<feature type="domain" description="Cytochrome c" evidence="6">
    <location>
        <begin position="35"/>
        <end position="108"/>
    </location>
</feature>
<dbReference type="InterPro" id="IPR009056">
    <property type="entry name" value="Cyt_c-like_dom"/>
</dbReference>
<dbReference type="SUPFAM" id="SSF46626">
    <property type="entry name" value="Cytochrome c"/>
    <property type="match status" value="1"/>
</dbReference>
<accession>C6E398</accession>
<keyword evidence="3 4" id="KW-0408">Iron</keyword>
<dbReference type="GO" id="GO:0020037">
    <property type="term" value="F:heme binding"/>
    <property type="evidence" value="ECO:0007669"/>
    <property type="project" value="InterPro"/>
</dbReference>
<evidence type="ECO:0000256" key="2">
    <source>
        <dbReference type="ARBA" id="ARBA00022723"/>
    </source>
</evidence>
<dbReference type="Pfam" id="PF13442">
    <property type="entry name" value="Cytochrome_CBB3"/>
    <property type="match status" value="1"/>
</dbReference>
<name>C6E398_GEOSM</name>
<evidence type="ECO:0000313" key="7">
    <source>
        <dbReference type="EMBL" id="ACT19090.1"/>
    </source>
</evidence>
<evidence type="ECO:0000256" key="4">
    <source>
        <dbReference type="PROSITE-ProRule" id="PRU00433"/>
    </source>
</evidence>
<organism evidence="7">
    <name type="scientific">Geobacter sp. (strain M21)</name>
    <dbReference type="NCBI Taxonomy" id="443144"/>
    <lineage>
        <taxon>Bacteria</taxon>
        <taxon>Pseudomonadati</taxon>
        <taxon>Thermodesulfobacteriota</taxon>
        <taxon>Desulfuromonadia</taxon>
        <taxon>Geobacterales</taxon>
        <taxon>Geobacteraceae</taxon>
        <taxon>Geobacter</taxon>
    </lineage>
</organism>
<evidence type="ECO:0000256" key="3">
    <source>
        <dbReference type="ARBA" id="ARBA00023004"/>
    </source>
</evidence>
<dbReference type="OrthoDB" id="9794322at2"/>
<dbReference type="InterPro" id="IPR036909">
    <property type="entry name" value="Cyt_c-like_dom_sf"/>
</dbReference>
<protein>
    <recommendedName>
        <fullName evidence="6">Cytochrome c domain-containing protein</fullName>
    </recommendedName>
</protein>
<feature type="signal peptide" evidence="5">
    <location>
        <begin position="1"/>
        <end position="20"/>
    </location>
</feature>
<dbReference type="GO" id="GO:0009055">
    <property type="term" value="F:electron transfer activity"/>
    <property type="evidence" value="ECO:0007669"/>
    <property type="project" value="InterPro"/>
</dbReference>
<gene>
    <name evidence="7" type="ordered locus">GM21_3062</name>
</gene>
<dbReference type="STRING" id="443144.GM21_3062"/>
<dbReference type="AlphaFoldDB" id="C6E398"/>
<keyword evidence="1 4" id="KW-0349">Heme</keyword>
<evidence type="ECO:0000256" key="1">
    <source>
        <dbReference type="ARBA" id="ARBA00022617"/>
    </source>
</evidence>
<evidence type="ECO:0000256" key="5">
    <source>
        <dbReference type="SAM" id="SignalP"/>
    </source>
</evidence>
<dbReference type="KEGG" id="gem:GM21_3062"/>
<reference evidence="7" key="1">
    <citation type="submission" date="2009-07" db="EMBL/GenBank/DDBJ databases">
        <title>Complete sequence of Geobacter sp. M21.</title>
        <authorList>
            <consortium name="US DOE Joint Genome Institute"/>
            <person name="Lucas S."/>
            <person name="Copeland A."/>
            <person name="Lapidus A."/>
            <person name="Glavina del Rio T."/>
            <person name="Dalin E."/>
            <person name="Tice H."/>
            <person name="Bruce D."/>
            <person name="Goodwin L."/>
            <person name="Pitluck S."/>
            <person name="Saunders E."/>
            <person name="Brettin T."/>
            <person name="Detter J.C."/>
            <person name="Han C."/>
            <person name="Larimer F."/>
            <person name="Land M."/>
            <person name="Hauser L."/>
            <person name="Kyrpides N."/>
            <person name="Ovchinnikova G."/>
            <person name="Lovley D."/>
        </authorList>
    </citation>
    <scope>NUCLEOTIDE SEQUENCE [LARGE SCALE GENOMIC DNA]</scope>
    <source>
        <strain evidence="7">M21</strain>
    </source>
</reference>
<dbReference type="PROSITE" id="PS51007">
    <property type="entry name" value="CYTC"/>
    <property type="match status" value="1"/>
</dbReference>
<dbReference type="GO" id="GO:0046872">
    <property type="term" value="F:metal ion binding"/>
    <property type="evidence" value="ECO:0007669"/>
    <property type="project" value="UniProtKB-KW"/>
</dbReference>